<dbReference type="SUPFAM" id="SSF56112">
    <property type="entry name" value="Protein kinase-like (PK-like)"/>
    <property type="match status" value="1"/>
</dbReference>
<dbReference type="Gene3D" id="3.40.50.2000">
    <property type="entry name" value="Glycogen Phosphorylase B"/>
    <property type="match status" value="2"/>
</dbReference>
<dbReference type="GO" id="GO:0008168">
    <property type="term" value="F:methyltransferase activity"/>
    <property type="evidence" value="ECO:0007669"/>
    <property type="project" value="UniProtKB-KW"/>
</dbReference>
<dbReference type="AlphaFoldDB" id="A0A4V6NFD6"/>
<gene>
    <name evidence="2" type="ORF">EDC19_1584</name>
</gene>
<dbReference type="InterPro" id="IPR025714">
    <property type="entry name" value="Methyltranfer_dom"/>
</dbReference>
<proteinExistence type="predicted"/>
<comment type="caution">
    <text evidence="2">The sequence shown here is derived from an EMBL/GenBank/DDBJ whole genome shotgun (WGS) entry which is preliminary data.</text>
</comment>
<name>A0A4V6NFD6_9FIRM</name>
<dbReference type="Gene3D" id="1.10.510.10">
    <property type="entry name" value="Transferase(Phosphotransferase) domain 1"/>
    <property type="match status" value="1"/>
</dbReference>
<dbReference type="SUPFAM" id="SSF53335">
    <property type="entry name" value="S-adenosyl-L-methionine-dependent methyltransferases"/>
    <property type="match status" value="1"/>
</dbReference>
<evidence type="ECO:0000259" key="1">
    <source>
        <dbReference type="Pfam" id="PF13847"/>
    </source>
</evidence>
<feature type="domain" description="Methyltransferase" evidence="1">
    <location>
        <begin position="722"/>
        <end position="811"/>
    </location>
</feature>
<dbReference type="Proteomes" id="UP000294545">
    <property type="component" value="Unassembled WGS sequence"/>
</dbReference>
<evidence type="ECO:0000313" key="3">
    <source>
        <dbReference type="Proteomes" id="UP000294545"/>
    </source>
</evidence>
<dbReference type="InterPro" id="IPR029063">
    <property type="entry name" value="SAM-dependent_MTases_sf"/>
</dbReference>
<dbReference type="EMBL" id="SMGQ01000012">
    <property type="protein sequence ID" value="TCK93391.1"/>
    <property type="molecule type" value="Genomic_DNA"/>
</dbReference>
<keyword evidence="2" id="KW-0489">Methyltransferase</keyword>
<dbReference type="OrthoDB" id="9794575at2"/>
<reference evidence="2 3" key="1">
    <citation type="submission" date="2019-03" db="EMBL/GenBank/DDBJ databases">
        <title>Genomic Encyclopedia of Type Strains, Phase IV (KMG-IV): sequencing the most valuable type-strain genomes for metagenomic binning, comparative biology and taxonomic classification.</title>
        <authorList>
            <person name="Goeker M."/>
        </authorList>
    </citation>
    <scope>NUCLEOTIDE SEQUENCE [LARGE SCALE GENOMIC DNA]</scope>
    <source>
        <strain evidence="2 3">DSM 24176</strain>
    </source>
</reference>
<evidence type="ECO:0000313" key="2">
    <source>
        <dbReference type="EMBL" id="TCK93391.1"/>
    </source>
</evidence>
<organism evidence="2 3">
    <name type="scientific">Natranaerovirga hydrolytica</name>
    <dbReference type="NCBI Taxonomy" id="680378"/>
    <lineage>
        <taxon>Bacteria</taxon>
        <taxon>Bacillati</taxon>
        <taxon>Bacillota</taxon>
        <taxon>Clostridia</taxon>
        <taxon>Lachnospirales</taxon>
        <taxon>Natranaerovirgaceae</taxon>
        <taxon>Natranaerovirga</taxon>
    </lineage>
</organism>
<dbReference type="InterPro" id="IPR011009">
    <property type="entry name" value="Kinase-like_dom_sf"/>
</dbReference>
<protein>
    <submittedName>
        <fullName evidence="2">Methyltransferase family protein</fullName>
    </submittedName>
</protein>
<keyword evidence="3" id="KW-1185">Reference proteome</keyword>
<dbReference type="Gene3D" id="3.40.50.150">
    <property type="entry name" value="Vaccinia Virus protein VP39"/>
    <property type="match status" value="1"/>
</dbReference>
<dbReference type="Pfam" id="PF13847">
    <property type="entry name" value="Methyltransf_31"/>
    <property type="match status" value="1"/>
</dbReference>
<dbReference type="CDD" id="cd02440">
    <property type="entry name" value="AdoMet_MTases"/>
    <property type="match status" value="1"/>
</dbReference>
<dbReference type="RefSeq" id="WP_132282297.1">
    <property type="nucleotide sequence ID" value="NZ_SMGQ01000012.1"/>
</dbReference>
<dbReference type="GO" id="GO:0032259">
    <property type="term" value="P:methylation"/>
    <property type="evidence" value="ECO:0007669"/>
    <property type="project" value="UniProtKB-KW"/>
</dbReference>
<accession>A0A4V6NFD6</accession>
<keyword evidence="2" id="KW-0808">Transferase</keyword>
<sequence length="873" mass="101666">MIEHKKSMNKKVLVIAYAFPPIGGSGIQRTLKFVKYLKNYGWEPVVLTAGQTGWKMKDQSLLNEVPKDIQIIRIDDLKVEAINQEFVERLIKMYGSITKDYHLLQEYIGYINTKKESNAKDLFVPEYQSAWALKVIETIEEHIDMKQIDLIYTSADPYADTFIAYDLKNKYELPWVADFRDEWTNHHYKEYDKNSIMYKMEYAMEKNIVKKADVIVTTTPISSENYRNRFDLSYDKVKTITNGYDEADFENISIENNNSQFTIMHNGLFHNGKNPLSFLHALANLIEQGLIEKEKIKVLFTRNDYYFKVIKALGLEDVVEYLGYLEHKKSLEVASQSTALLLIVGEGDKLKQVHAAKLFEYLRLCKPILSLAPKEGVIDEVIKENQRGYNVPYADLRAIEKNLLKLYKAWEENTIEQMTVTDKIQCYERKYLTKQLVDVFNTLYAKQFFKVDKKLGILEGITQNNLEAENNTLIHTGRRGKTSIVNIHTTPFIKKEFNADTVSMDCYKKEKEAYMKFGEYSWFPQSISYQDNFFIRNYYSEDTRLDKAVQKMNHEEKEKTAGKILSIILDLYTLGYAHRDIHAKNIYYVDNHIKLIDYETIGKYTDNQKPSFIKSYDITGKGLESPLYTRYMCYLSKHPLSILNTLEVPLDSALIALKKLLYKEVQRESLTFKKKQGRHTTIAKKVYCSFQLKGFQVLPEHAQRNSKERFEQFQLTQNDMRDKSILDLGSNIGGMIFESTNFCPRKAVGIEYDSNKVKLANRIAAFMNLPNISFKQYDIDELEQYTLGESFDVVFCLSIEAHIKNNNKLYHLLGHITNELLLFEGNASTNAMEVKKMLLKVGFNKVEYLGTCNDDFIKKNNCRPLLKAWKNHE</sequence>
<dbReference type="SUPFAM" id="SSF53756">
    <property type="entry name" value="UDP-Glycosyltransferase/glycogen phosphorylase"/>
    <property type="match status" value="1"/>
</dbReference>